<evidence type="ECO:0000256" key="2">
    <source>
        <dbReference type="ARBA" id="ARBA00022490"/>
    </source>
</evidence>
<dbReference type="GO" id="GO:0005737">
    <property type="term" value="C:cytoplasm"/>
    <property type="evidence" value="ECO:0007669"/>
    <property type="project" value="UniProtKB-SubCell"/>
</dbReference>
<feature type="compositionally biased region" description="Basic and acidic residues" evidence="6">
    <location>
        <begin position="951"/>
        <end position="964"/>
    </location>
</feature>
<feature type="coiled-coil region" evidence="5">
    <location>
        <begin position="1079"/>
        <end position="1146"/>
    </location>
</feature>
<dbReference type="PROSITE" id="PS50096">
    <property type="entry name" value="IQ"/>
    <property type="match status" value="5"/>
</dbReference>
<comment type="caution">
    <text evidence="7">The sequence shown here is derived from an EMBL/GenBank/DDBJ whole genome shotgun (WGS) entry which is preliminary data.</text>
</comment>
<dbReference type="PANTHER" id="PTHR22706:SF1">
    <property type="entry name" value="ASSEMBLY FACTOR FOR SPINDLE MICROTUBULES"/>
    <property type="match status" value="1"/>
</dbReference>
<keyword evidence="5" id="KW-0175">Coiled coil</keyword>
<reference evidence="7" key="1">
    <citation type="submission" date="2023-08" db="EMBL/GenBank/DDBJ databases">
        <authorList>
            <person name="Audoor S."/>
            <person name="Bilcke G."/>
        </authorList>
    </citation>
    <scope>NUCLEOTIDE SEQUENCE</scope>
</reference>
<dbReference type="InterPro" id="IPR000048">
    <property type="entry name" value="IQ_motif_EF-hand-BS"/>
</dbReference>
<feature type="compositionally biased region" description="Basic and acidic residues" evidence="6">
    <location>
        <begin position="1557"/>
        <end position="1566"/>
    </location>
</feature>
<feature type="compositionally biased region" description="Low complexity" evidence="6">
    <location>
        <begin position="1239"/>
        <end position="1249"/>
    </location>
</feature>
<keyword evidence="2" id="KW-0963">Cytoplasm</keyword>
<feature type="coiled-coil region" evidence="5">
    <location>
        <begin position="1902"/>
        <end position="1929"/>
    </location>
</feature>
<sequence>MEELPDTIQVNIKNKFTSLSKDLIVYVSDDVNLYQHIYDNPSVHGAYVRTWPADVVSAVKGGASTIICSIENTPIVLSLAQMKSTTTKELYHHVAKAGILYNINFVLEVVRADSLADEMTINSDAMTEDELGSTNEYPILGEIPSESVLSNATETMNIKIQNQFTLRSTVLDIKISQDATIFDEIYDNPALLEAQIRNWSSDIVADIKNKSKAIVASVSGTPMRISIAQMRKKSTKQLQDFVSQAALKQHPQLILGIVKSDQILEIDAKLELQETTKSLEDFKVGALPTKEGALDEIIEIGATDLDRSIYFDNEELIDANFVQGTKGKDDDEMQDSTDLETVSSVHEDDETIVAGNGTPKTTPQSQHDTPLSHQIPSSNTPSKDEIDGARNEDTSFIAALDFDTSKDLGQKTNYDDLFPEDQTGFEITFDQGVDDVFQVSITEERLDRTEGNPSREKAKQIDEQANVEEEKETKNEKDYDESDTVLAKDEESSAGDVSTADATENQMETEASFAPRSQLDTDTVDIESLSPAVEVVVHYQTEESDEGIKLGVEISPEDAAPVESKPIAADEEAALIAGEEEKEAARIASTKIQSRARGIAVRSSQSFRHTQASVIQKAFRGSIARVSHGRNVLASTKIQSRARGIAVRSSQSFRHTQASVIQKAFRGSIARVSHSRNVLASTKIQSRARGIAVRSSQSFRHAQASVIQKAFRGSIARVSYSRNVLASTKIQSWARGIAVRSSQSFRHAQASVIQKAFRGSIARENSRNELASTKIQSRARGIAVRSSQSFHHAQASVIQKAFRGSTARVCYSRDVCAIIKIQNLGRRWIAKQRLAKCERAALKIQYIARQRASKKLTSHRQQEVEIEESRKNGACKLQSVYRGHKARRDVDSQHLAAAKIQFVCRAWLAAKREERMPSLGRRWIAKKMLANRDRAVSKIRSIARQRGSKKKTSDRQPKVKIEEPRNNGVCKLQSIYRGNKVRRNINSERMAAVQIQNVYRARVMAKREEMISAEKEAKLKAEEGARIRSEEATRVADEAQTKAEEEAEIRVEEEPRLTAEAQAKAENEASLEETLFRLKAKEDARLKEEEEARLKVEEETRVVAEAQAKAEIAIATLELEEEARLKADEEAEVEEEARLKAKVEEEARLTSLDQTTTTFDDSEGIEVEYPSADHEAHQCAEEMQEAIYSSVAKEIKSASMREENEIILNSDAAHEESDLVDVNNENDEAAVHLISAAMESSETQTQTETTEVEDSAKQQEDDAVSHEALVDETETTTSQVVEKVSEDDSDSKMSRTIDVSTGSSESRKQEGDSVFETQTAVHTMHSCETFGINNRKPSSNELATSETSSAASTKCEAIVPSDTRNTTEDGTGSSIVPMVTMAGVYVNHVRPEVSKPHNDNLAPEDSGTENKSEHKVGLSTSSQHSQTENNSISLDTIDRVVMGVQDKRRQAAGDTAVSHNQGKREENEREESEQKVTVSSSEELYGDTNSTSMDTIDRIVIGLDNNSKRDVASSNAASSQSREKRDESTMSTCKPNNSTTQVAAFNRDQVPGTPEGTQERNPESPKSHKASSTAPLPAIVTTRNRDGRQASQAASVCSSLNTSPSYYDKFDSKIGSKMILKALHTPVSEEKSSKDLLTLSDDDQSSKPETASVTSKVSLKDDIVILTARYEVFAKQLQSLVVHSNEFHKAICEKEKTQAKFFDECTSMTNGTPLHLDIGKNEIPESATMSYAKAQVDDMITPRSMSSVHALARIFSSDSSTEYQQHILAYVGAWTEAVTSKVEAELQTYDKLEETLYHYEVKVDELRKKSKGKTSTQLTRNYKKLATAGQKRDEQLEKACYLLKAVVDNSWKDLYPLIEQTMVWELNRRDGQVDTMGTMLPKSMANMKENIKSGKTLPAPDQESLEAELNTQTRENRKLQYRINKLEAILRSDDWSSKNEMISKLSSFKMSPTGRKTAE</sequence>
<feature type="compositionally biased region" description="Low complexity" evidence="6">
    <location>
        <begin position="1339"/>
        <end position="1357"/>
    </location>
</feature>
<dbReference type="GO" id="GO:0005516">
    <property type="term" value="F:calmodulin binding"/>
    <property type="evidence" value="ECO:0007669"/>
    <property type="project" value="UniProtKB-KW"/>
</dbReference>
<feature type="compositionally biased region" description="Basic and acidic residues" evidence="6">
    <location>
        <begin position="1254"/>
        <end position="1269"/>
    </location>
</feature>
<protein>
    <submittedName>
        <fullName evidence="7">Uncharacterized protein</fullName>
    </submittedName>
</protein>
<evidence type="ECO:0000256" key="1">
    <source>
        <dbReference type="ARBA" id="ARBA00004496"/>
    </source>
</evidence>
<feature type="region of interest" description="Disordered" evidence="6">
    <location>
        <begin position="444"/>
        <end position="520"/>
    </location>
</feature>
<keyword evidence="3" id="KW-0677">Repeat</keyword>
<feature type="region of interest" description="Disordered" evidence="6">
    <location>
        <begin position="1630"/>
        <end position="1653"/>
    </location>
</feature>
<evidence type="ECO:0000313" key="8">
    <source>
        <dbReference type="Proteomes" id="UP001295423"/>
    </source>
</evidence>
<organism evidence="7 8">
    <name type="scientific">Cylindrotheca closterium</name>
    <dbReference type="NCBI Taxonomy" id="2856"/>
    <lineage>
        <taxon>Eukaryota</taxon>
        <taxon>Sar</taxon>
        <taxon>Stramenopiles</taxon>
        <taxon>Ochrophyta</taxon>
        <taxon>Bacillariophyta</taxon>
        <taxon>Bacillariophyceae</taxon>
        <taxon>Bacillariophycidae</taxon>
        <taxon>Bacillariales</taxon>
        <taxon>Bacillariaceae</taxon>
        <taxon>Cylindrotheca</taxon>
    </lineage>
</organism>
<proteinExistence type="predicted"/>
<feature type="compositionally biased region" description="Polar residues" evidence="6">
    <location>
        <begin position="1362"/>
        <end position="1374"/>
    </location>
</feature>
<dbReference type="GO" id="GO:0051295">
    <property type="term" value="P:establishment of meiotic spindle localization"/>
    <property type="evidence" value="ECO:0007669"/>
    <property type="project" value="TreeGrafter"/>
</dbReference>
<feature type="compositionally biased region" description="Basic and acidic residues" evidence="6">
    <location>
        <begin position="444"/>
        <end position="462"/>
    </location>
</feature>
<feature type="compositionally biased region" description="Polar residues" evidence="6">
    <location>
        <begin position="1529"/>
        <end position="1543"/>
    </location>
</feature>
<name>A0AAD2JIB8_9STRA</name>
<keyword evidence="8" id="KW-1185">Reference proteome</keyword>
<keyword evidence="4" id="KW-0112">Calmodulin-binding</keyword>
<dbReference type="Pfam" id="PF00612">
    <property type="entry name" value="IQ"/>
    <property type="match status" value="2"/>
</dbReference>
<evidence type="ECO:0000313" key="7">
    <source>
        <dbReference type="EMBL" id="CAJ1953660.1"/>
    </source>
</evidence>
<gene>
    <name evidence="7" type="ORF">CYCCA115_LOCUS14263</name>
</gene>
<evidence type="ECO:0000256" key="6">
    <source>
        <dbReference type="SAM" id="MobiDB-lite"/>
    </source>
</evidence>
<feature type="region of interest" description="Disordered" evidence="6">
    <location>
        <begin position="943"/>
        <end position="964"/>
    </location>
</feature>
<accession>A0AAD2JIB8</accession>
<feature type="compositionally biased region" description="Polar residues" evidence="6">
    <location>
        <begin position="1475"/>
        <end position="1491"/>
    </location>
</feature>
<dbReference type="GO" id="GO:0000922">
    <property type="term" value="C:spindle pole"/>
    <property type="evidence" value="ECO:0007669"/>
    <property type="project" value="TreeGrafter"/>
</dbReference>
<feature type="region of interest" description="Disordered" evidence="6">
    <location>
        <begin position="1326"/>
        <end position="1374"/>
    </location>
</feature>
<evidence type="ECO:0000256" key="5">
    <source>
        <dbReference type="SAM" id="Coils"/>
    </source>
</evidence>
<dbReference type="GO" id="GO:0007051">
    <property type="term" value="P:spindle organization"/>
    <property type="evidence" value="ECO:0007669"/>
    <property type="project" value="TreeGrafter"/>
</dbReference>
<dbReference type="Proteomes" id="UP001295423">
    <property type="component" value="Unassembled WGS sequence"/>
</dbReference>
<feature type="compositionally biased region" description="Polar residues" evidence="6">
    <location>
        <begin position="358"/>
        <end position="381"/>
    </location>
</feature>
<evidence type="ECO:0000256" key="3">
    <source>
        <dbReference type="ARBA" id="ARBA00022737"/>
    </source>
</evidence>
<feature type="region of interest" description="Disordered" evidence="6">
    <location>
        <begin position="1238"/>
        <end position="1314"/>
    </location>
</feature>
<feature type="region of interest" description="Disordered" evidence="6">
    <location>
        <begin position="1509"/>
        <end position="1578"/>
    </location>
</feature>
<evidence type="ECO:0000256" key="4">
    <source>
        <dbReference type="ARBA" id="ARBA00022860"/>
    </source>
</evidence>
<dbReference type="Gene3D" id="1.20.5.190">
    <property type="match status" value="3"/>
</dbReference>
<dbReference type="GO" id="GO:0000278">
    <property type="term" value="P:mitotic cell cycle"/>
    <property type="evidence" value="ECO:0007669"/>
    <property type="project" value="TreeGrafter"/>
</dbReference>
<feature type="compositionally biased region" description="Polar residues" evidence="6">
    <location>
        <begin position="1418"/>
        <end position="1434"/>
    </location>
</feature>
<comment type="subcellular location">
    <subcellularLocation>
        <location evidence="1">Cytoplasm</location>
    </subcellularLocation>
</comment>
<dbReference type="InterPro" id="IPR051185">
    <property type="entry name" value="ASPM"/>
</dbReference>
<feature type="compositionally biased region" description="Polar residues" evidence="6">
    <location>
        <begin position="500"/>
        <end position="509"/>
    </location>
</feature>
<dbReference type="EMBL" id="CAKOGP040001836">
    <property type="protein sequence ID" value="CAJ1953660.1"/>
    <property type="molecule type" value="Genomic_DNA"/>
</dbReference>
<dbReference type="SMART" id="SM00015">
    <property type="entry name" value="IQ"/>
    <property type="match status" value="12"/>
</dbReference>
<dbReference type="PANTHER" id="PTHR22706">
    <property type="entry name" value="ASSEMBLY FACTOR FOR SPINDLE MICROTUBULES"/>
    <property type="match status" value="1"/>
</dbReference>
<feature type="region of interest" description="Disordered" evidence="6">
    <location>
        <begin position="341"/>
        <end position="388"/>
    </location>
</feature>
<feature type="compositionally biased region" description="Basic and acidic residues" evidence="6">
    <location>
        <begin position="1283"/>
        <end position="1295"/>
    </location>
</feature>
<feature type="region of interest" description="Disordered" evidence="6">
    <location>
        <begin position="1391"/>
        <end position="1491"/>
    </location>
</feature>